<evidence type="ECO:0000313" key="2">
    <source>
        <dbReference type="Proteomes" id="UP000176628"/>
    </source>
</evidence>
<gene>
    <name evidence="1" type="ORF">A2Z23_01780</name>
</gene>
<comment type="caution">
    <text evidence="1">The sequence shown here is derived from an EMBL/GenBank/DDBJ whole genome shotgun (WGS) entry which is preliminary data.</text>
</comment>
<dbReference type="EMBL" id="MFAV01000039">
    <property type="protein sequence ID" value="OGD85950.1"/>
    <property type="molecule type" value="Genomic_DNA"/>
</dbReference>
<dbReference type="Proteomes" id="UP000176628">
    <property type="component" value="Unassembled WGS sequence"/>
</dbReference>
<name>A0A1F5G257_9BACT</name>
<evidence type="ECO:0008006" key="3">
    <source>
        <dbReference type="Google" id="ProtNLM"/>
    </source>
</evidence>
<proteinExistence type="predicted"/>
<sequence>MRKELSKILYPIFLFLLSLWLFSSLLKLAYPALQPSVEPTVWAQVEFIKNNFPNLSWNPFWYLGYPFRFSGPPVFVYLLAFFSKILGVSIPEIEKWLILTLLSLIPLSLYIFTSFLLKNRFWAFLASVFFLVVPSFGYIFPQAYTSGFNVGLAPWHFVGFLTYGGGQRILGLAILPLSLLFFWQALEKWKHFWVALAVVSVSFLFLSDHVTSVSFLIGVLIILISLGWDKLGRALIILALAFLLVSFWYTPSYIQNILFSPSLAGKPLKDIVSGLARFLIVLMPSLLAVLALKKRRVEISFTILWLFLFLFLAFLYFLTDSDFLAEYSRFFPEIDIGIVMSLGLIAARVKGFGVKGFLLVVIAAGLGFRMFFGFPIVHSPLKLELEIANQLKNISNGQRIYLSGSGAFWFEFFAPNIPQVRGGVDQAATNPFWARASYQLREGESPELAEGWLKALRVGYVVVHDKDSKEYYHDFKYPGKFSGLDKVFDNGRGDKIYKIEGAELARIVKTDGLKGLKKPKDGSDSGNLGKYVSWLDYDRQRLPQVSWISPSQIAINAPDLKEGEGISLAVTWDRGWQIQCKMQNAKCKINVKKDPIGNIFIDPASSGNLEIILKHGPRIDNWFGYILSLLSLFALVFFPKIEPRLKRLTPESLRKEFEEDE</sequence>
<dbReference type="AlphaFoldDB" id="A0A1F5G257"/>
<accession>A0A1F5G257</accession>
<protein>
    <recommendedName>
        <fullName evidence="3">Membrane protein 6-pyruvoyl-tetrahydropterin synthase-related domain-containing protein</fullName>
    </recommendedName>
</protein>
<evidence type="ECO:0000313" key="1">
    <source>
        <dbReference type="EMBL" id="OGD85950.1"/>
    </source>
</evidence>
<organism evidence="1 2">
    <name type="scientific">Candidatus Curtissbacteria bacterium RBG_16_39_7</name>
    <dbReference type="NCBI Taxonomy" id="1797707"/>
    <lineage>
        <taxon>Bacteria</taxon>
        <taxon>Candidatus Curtissiibacteriota</taxon>
    </lineage>
</organism>
<reference evidence="1 2" key="1">
    <citation type="journal article" date="2016" name="Nat. Commun.">
        <title>Thousands of microbial genomes shed light on interconnected biogeochemical processes in an aquifer system.</title>
        <authorList>
            <person name="Anantharaman K."/>
            <person name="Brown C.T."/>
            <person name="Hug L.A."/>
            <person name="Sharon I."/>
            <person name="Castelle C.J."/>
            <person name="Probst A.J."/>
            <person name="Thomas B.C."/>
            <person name="Singh A."/>
            <person name="Wilkins M.J."/>
            <person name="Karaoz U."/>
            <person name="Brodie E.L."/>
            <person name="Williams K.H."/>
            <person name="Hubbard S.S."/>
            <person name="Banfield J.F."/>
        </authorList>
    </citation>
    <scope>NUCLEOTIDE SEQUENCE [LARGE SCALE GENOMIC DNA]</scope>
</reference>